<dbReference type="InterPro" id="IPR016181">
    <property type="entry name" value="Acyl_CoA_acyltransferase"/>
</dbReference>
<proteinExistence type="predicted"/>
<dbReference type="Gene3D" id="3.40.630.30">
    <property type="match status" value="1"/>
</dbReference>
<evidence type="ECO:0000313" key="3">
    <source>
        <dbReference type="EMBL" id="MBI0553793.1"/>
    </source>
</evidence>
<dbReference type="EMBL" id="CP003415">
    <property type="protein sequence ID" value="AFI90902.1"/>
    <property type="molecule type" value="Genomic_DNA"/>
</dbReference>
<dbReference type="GO" id="GO:0016747">
    <property type="term" value="F:acyltransferase activity, transferring groups other than amino-acyl groups"/>
    <property type="evidence" value="ECO:0007669"/>
    <property type="project" value="InterPro"/>
</dbReference>
<name>A0A0H3IAG3_PECPM</name>
<dbReference type="Proteomes" id="UP001194579">
    <property type="component" value="Unassembled WGS sequence"/>
</dbReference>
<reference evidence="2" key="2">
    <citation type="submission" date="2012-03" db="EMBL/GenBank/DDBJ databases">
        <authorList>
            <person name="Koskinen P."/>
            <person name="Laine P."/>
            <person name="Niemi O."/>
            <person name="Nykyri J."/>
            <person name="Harjunpaa H."/>
            <person name="Auvinen P."/>
            <person name="Paulin L."/>
            <person name="Pirhonen M."/>
            <person name="Palva T."/>
            <person name="Holm L."/>
        </authorList>
    </citation>
    <scope>NUCLEOTIDE SEQUENCE</scope>
    <source>
        <strain evidence="2">SCC3193</strain>
    </source>
</reference>
<accession>A0A0H3IAG3</accession>
<evidence type="ECO:0000259" key="1">
    <source>
        <dbReference type="PROSITE" id="PS51186"/>
    </source>
</evidence>
<dbReference type="Proteomes" id="UP000008044">
    <property type="component" value="Chromosome"/>
</dbReference>
<dbReference type="CDD" id="cd04301">
    <property type="entry name" value="NAT_SF"/>
    <property type="match status" value="1"/>
</dbReference>
<sequence>MLNIISIRNRPEYKEQAIHYFQRHWASKETLMLYEDCISHCINAENPLPDWYLLEKDGFIIGGAGLITNDFISRMDLYPWLCALYVEESHRGKGYAGQLIEHLAQETRRAGFSTLHLCTELFSFYERYGFHFTGMGYHPWGESSRIYTRSLKPVVS</sequence>
<feature type="domain" description="N-acetyltransferase" evidence="1">
    <location>
        <begin position="5"/>
        <end position="152"/>
    </location>
</feature>
<reference evidence="5" key="3">
    <citation type="submission" date="2023-07" db="EMBL/GenBank/DDBJ databases">
        <title>Identification of Pectobacterium versatile causing blackleg of potato from New York State with a whole genome sequencing approach.</title>
        <authorList>
            <person name="Ma X."/>
            <person name="Swingle B."/>
        </authorList>
    </citation>
    <scope>NUCLEOTIDE SEQUENCE [LARGE SCALE GENOMIC DNA]</scope>
    <source>
        <strain evidence="5">NY1588A</strain>
    </source>
</reference>
<dbReference type="RefSeq" id="WP_014700442.1">
    <property type="nucleotide sequence ID" value="NC_017845.1"/>
</dbReference>
<evidence type="ECO:0000313" key="2">
    <source>
        <dbReference type="EMBL" id="AFI90902.1"/>
    </source>
</evidence>
<dbReference type="EMBL" id="WABS01000007">
    <property type="protein sequence ID" value="MBI0553793.1"/>
    <property type="molecule type" value="Genomic_DNA"/>
</dbReference>
<dbReference type="KEGG" id="pec:W5S_2817"/>
<dbReference type="OMA" id="PQWYLLM"/>
<gene>
    <name evidence="2" type="ordered locus">W5S_2817</name>
    <name evidence="3" type="ORF">F6Q06_04700</name>
</gene>
<dbReference type="SUPFAM" id="SSF55729">
    <property type="entry name" value="Acyl-CoA N-acyltransferases (Nat)"/>
    <property type="match status" value="1"/>
</dbReference>
<reference evidence="2 4" key="1">
    <citation type="journal article" date="2012" name="J. Bacteriol.">
        <title>Genome sequence of Pectobacterium sp. strain SCC3193.</title>
        <authorList>
            <person name="Koskinen J.P."/>
            <person name="Laine P."/>
            <person name="Niemi O."/>
            <person name="Nykyri J."/>
            <person name="Harjunpaa H."/>
            <person name="Auvinen P."/>
            <person name="Paulin L."/>
            <person name="Pirhonen M."/>
            <person name="Palva T."/>
            <person name="Holm L."/>
        </authorList>
    </citation>
    <scope>NUCLEOTIDE SEQUENCE [LARGE SCALE GENOMIC DNA]</scope>
    <source>
        <strain evidence="2 4">SCC3193</strain>
    </source>
</reference>
<evidence type="ECO:0000313" key="4">
    <source>
        <dbReference type="Proteomes" id="UP000008044"/>
    </source>
</evidence>
<dbReference type="PROSITE" id="PS51186">
    <property type="entry name" value="GNAT"/>
    <property type="match status" value="1"/>
</dbReference>
<dbReference type="eggNOG" id="COG1246">
    <property type="taxonomic scope" value="Bacteria"/>
</dbReference>
<organism evidence="2 4">
    <name type="scientific">Pectobacterium parmentieri</name>
    <dbReference type="NCBI Taxonomy" id="1905730"/>
    <lineage>
        <taxon>Bacteria</taxon>
        <taxon>Pseudomonadati</taxon>
        <taxon>Pseudomonadota</taxon>
        <taxon>Gammaproteobacteria</taxon>
        <taxon>Enterobacterales</taxon>
        <taxon>Pectobacteriaceae</taxon>
        <taxon>Pectobacterium</taxon>
    </lineage>
</organism>
<reference evidence="3" key="4">
    <citation type="submission" date="2024-05" db="EMBL/GenBank/DDBJ databases">
        <title>Identification of Pectobacterium versatile causing blackleg of potato from New York State with a whole genome sequencing approach.</title>
        <authorList>
            <person name="Ma X."/>
            <person name="Swingle B."/>
        </authorList>
    </citation>
    <scope>NUCLEOTIDE SEQUENCE</scope>
    <source>
        <strain evidence="3">NY1588A</strain>
    </source>
</reference>
<evidence type="ECO:0000313" key="5">
    <source>
        <dbReference type="Proteomes" id="UP001194579"/>
    </source>
</evidence>
<dbReference type="InterPro" id="IPR000182">
    <property type="entry name" value="GNAT_dom"/>
</dbReference>
<dbReference type="HOGENOM" id="CLU_117112_1_0_6"/>
<dbReference type="Pfam" id="PF00583">
    <property type="entry name" value="Acetyltransf_1"/>
    <property type="match status" value="1"/>
</dbReference>
<dbReference type="PATRIC" id="fig|1166016.3.peg.2858"/>
<dbReference type="AlphaFoldDB" id="A0A0H3IAG3"/>
<keyword evidence="5" id="KW-1185">Reference proteome</keyword>
<dbReference type="STRING" id="1905730.W5S_2817"/>
<protein>
    <submittedName>
        <fullName evidence="3">GNAT family N-acetyltransferase</fullName>
    </submittedName>
    <submittedName>
        <fullName evidence="2">Histone acetyltransferase HPA13</fullName>
    </submittedName>
</protein>